<protein>
    <submittedName>
        <fullName evidence="1">Uncharacterized protein</fullName>
    </submittedName>
</protein>
<gene>
    <name evidence="1" type="ORF">DSO57_1031392</name>
</gene>
<name>A0ACC2U9P1_9FUNG</name>
<dbReference type="EMBL" id="QTSX02000935">
    <property type="protein sequence ID" value="KAJ9083768.1"/>
    <property type="molecule type" value="Genomic_DNA"/>
</dbReference>
<evidence type="ECO:0000313" key="1">
    <source>
        <dbReference type="EMBL" id="KAJ9083768.1"/>
    </source>
</evidence>
<evidence type="ECO:0000313" key="2">
    <source>
        <dbReference type="Proteomes" id="UP001165960"/>
    </source>
</evidence>
<proteinExistence type="predicted"/>
<organism evidence="1 2">
    <name type="scientific">Entomophthora muscae</name>
    <dbReference type="NCBI Taxonomy" id="34485"/>
    <lineage>
        <taxon>Eukaryota</taxon>
        <taxon>Fungi</taxon>
        <taxon>Fungi incertae sedis</taxon>
        <taxon>Zoopagomycota</taxon>
        <taxon>Entomophthoromycotina</taxon>
        <taxon>Entomophthoromycetes</taxon>
        <taxon>Entomophthorales</taxon>
        <taxon>Entomophthoraceae</taxon>
        <taxon>Entomophthora</taxon>
    </lineage>
</organism>
<accession>A0ACC2U9P1</accession>
<comment type="caution">
    <text evidence="1">The sequence shown here is derived from an EMBL/GenBank/DDBJ whole genome shotgun (WGS) entry which is preliminary data.</text>
</comment>
<dbReference type="Proteomes" id="UP001165960">
    <property type="component" value="Unassembled WGS sequence"/>
</dbReference>
<reference evidence="1" key="1">
    <citation type="submission" date="2022-04" db="EMBL/GenBank/DDBJ databases">
        <title>Genome of the entomopathogenic fungus Entomophthora muscae.</title>
        <authorList>
            <person name="Elya C."/>
            <person name="Lovett B.R."/>
            <person name="Lee E."/>
            <person name="Macias A.M."/>
            <person name="Hajek A.E."/>
            <person name="De Bivort B.L."/>
            <person name="Kasson M.T."/>
            <person name="De Fine Licht H.H."/>
            <person name="Stajich J.E."/>
        </authorList>
    </citation>
    <scope>NUCLEOTIDE SEQUENCE</scope>
    <source>
        <strain evidence="1">Berkeley</strain>
    </source>
</reference>
<sequence>MLAISLISSLLALAVPSCSCLPYSSLVVLLGPREPAGPAPPPFEQEWTEDQSGGNPTWS</sequence>
<keyword evidence="2" id="KW-1185">Reference proteome</keyword>